<keyword evidence="3" id="KW-1185">Reference proteome</keyword>
<keyword evidence="1" id="KW-1133">Transmembrane helix</keyword>
<dbReference type="Proteomes" id="UP001428341">
    <property type="component" value="Unassembled WGS sequence"/>
</dbReference>
<protein>
    <submittedName>
        <fullName evidence="2">Uncharacterized protein</fullName>
    </submittedName>
</protein>
<comment type="caution">
    <text evidence="2">The sequence shown here is derived from an EMBL/GenBank/DDBJ whole genome shotgun (WGS) entry which is preliminary data.</text>
</comment>
<gene>
    <name evidence="2" type="ORF">WN944_007058</name>
</gene>
<accession>A0AAP0QU19</accession>
<evidence type="ECO:0000256" key="1">
    <source>
        <dbReference type="SAM" id="Phobius"/>
    </source>
</evidence>
<keyword evidence="1" id="KW-0472">Membrane</keyword>
<name>A0AAP0QU19_9ROSI</name>
<dbReference type="EMBL" id="JBCGBO010000003">
    <property type="protein sequence ID" value="KAK9215055.1"/>
    <property type="molecule type" value="Genomic_DNA"/>
</dbReference>
<keyword evidence="1" id="KW-0812">Transmembrane</keyword>
<organism evidence="2 3">
    <name type="scientific">Citrus x changshan-huyou</name>
    <dbReference type="NCBI Taxonomy" id="2935761"/>
    <lineage>
        <taxon>Eukaryota</taxon>
        <taxon>Viridiplantae</taxon>
        <taxon>Streptophyta</taxon>
        <taxon>Embryophyta</taxon>
        <taxon>Tracheophyta</taxon>
        <taxon>Spermatophyta</taxon>
        <taxon>Magnoliopsida</taxon>
        <taxon>eudicotyledons</taxon>
        <taxon>Gunneridae</taxon>
        <taxon>Pentapetalae</taxon>
        <taxon>rosids</taxon>
        <taxon>malvids</taxon>
        <taxon>Sapindales</taxon>
        <taxon>Rutaceae</taxon>
        <taxon>Aurantioideae</taxon>
        <taxon>Citrus</taxon>
    </lineage>
</organism>
<evidence type="ECO:0000313" key="2">
    <source>
        <dbReference type="EMBL" id="KAK9215055.1"/>
    </source>
</evidence>
<dbReference type="AlphaFoldDB" id="A0AAP0QU19"/>
<reference evidence="2 3" key="1">
    <citation type="submission" date="2024-05" db="EMBL/GenBank/DDBJ databases">
        <title>Haplotype-resolved chromosome-level genome assembly of Huyou (Citrus changshanensis).</title>
        <authorList>
            <person name="Miao C."/>
            <person name="Chen W."/>
            <person name="Wu Y."/>
            <person name="Wang L."/>
            <person name="Zhao S."/>
            <person name="Grierson D."/>
            <person name="Xu C."/>
            <person name="Chen K."/>
        </authorList>
    </citation>
    <scope>NUCLEOTIDE SEQUENCE [LARGE SCALE GENOMIC DNA]</scope>
    <source>
        <strain evidence="2">01-14</strain>
        <tissue evidence="2">Leaf</tissue>
    </source>
</reference>
<feature type="transmembrane region" description="Helical" evidence="1">
    <location>
        <begin position="12"/>
        <end position="30"/>
    </location>
</feature>
<proteinExistence type="predicted"/>
<sequence>MTAGPAGTKVLRLLYFVGAGFICTATINKWRELERKSLQKKQQESDLWTDDNSATTELLTELSVSSRIFQPVIRVSPKNLDIDL</sequence>
<evidence type="ECO:0000313" key="3">
    <source>
        <dbReference type="Proteomes" id="UP001428341"/>
    </source>
</evidence>